<dbReference type="KEGG" id="bdm:EQG53_02765"/>
<dbReference type="RefSeq" id="WP_128719059.1">
    <property type="nucleotide sequence ID" value="NZ_CBCRVN010000001.1"/>
</dbReference>
<evidence type="ECO:0000313" key="3">
    <source>
        <dbReference type="Proteomes" id="UP000287388"/>
    </source>
</evidence>
<sequence>MTPEQLTAALDAMLASAGEDPDLQPGLIEINSDEWCDDLYAIDHTAKSLDEGIRHRGIKVAISSAFETRALTRSEAGDRGEPYRDVTPAA</sequence>
<reference evidence="2 4" key="2">
    <citation type="submission" date="2020-12" db="EMBL/GenBank/DDBJ databases">
        <title>FDA dAtabase for Regulatory Grade micrObial Sequences (FDA-ARGOS): Supporting development and validation of Infectious Disease Dx tests.</title>
        <authorList>
            <person name="Kerrigan L."/>
            <person name="Long C."/>
            <person name="Tallon L."/>
            <person name="Sadzewicz L."/>
            <person name="Zhao X."/>
            <person name="Boylan J."/>
            <person name="Ott S."/>
            <person name="Bowen H."/>
            <person name="Vavikolanu K."/>
            <person name="Mehta A."/>
            <person name="Aluvathingal J."/>
            <person name="Nadendla S."/>
            <person name="Yan Y."/>
            <person name="Sichtig H."/>
        </authorList>
    </citation>
    <scope>NUCLEOTIDE SEQUENCE [LARGE SCALE GENOMIC DNA]</scope>
    <source>
        <strain evidence="2 4">FDAARGOS_1026</strain>
    </source>
</reference>
<reference evidence="1 3" key="1">
    <citation type="submission" date="2019-01" db="EMBL/GenBank/DDBJ databases">
        <title>Brevundimonas diminuta Genome sequencing and assembly.</title>
        <authorList>
            <person name="Chen H."/>
        </authorList>
    </citation>
    <scope>NUCLEOTIDE SEQUENCE [LARGE SCALE GENOMIC DNA]</scope>
    <source>
        <strain evidence="1">ATCC</strain>
        <strain evidence="3">ATCC(B) 19146</strain>
    </source>
</reference>
<keyword evidence="4" id="KW-1185">Reference proteome</keyword>
<dbReference type="AlphaFoldDB" id="A0A410NU41"/>
<proteinExistence type="predicted"/>
<dbReference type="EMBL" id="CP066026">
    <property type="protein sequence ID" value="QQB89272.1"/>
    <property type="molecule type" value="Genomic_DNA"/>
</dbReference>
<accession>A0A410NU41</accession>
<dbReference type="Proteomes" id="UP000596117">
    <property type="component" value="Chromosome"/>
</dbReference>
<name>A0A410NU41_BREDI</name>
<evidence type="ECO:0000313" key="2">
    <source>
        <dbReference type="EMBL" id="QQB89272.1"/>
    </source>
</evidence>
<dbReference type="EMBL" id="CP035093">
    <property type="protein sequence ID" value="QAT13365.1"/>
    <property type="molecule type" value="Genomic_DNA"/>
</dbReference>
<evidence type="ECO:0000313" key="4">
    <source>
        <dbReference type="Proteomes" id="UP000596117"/>
    </source>
</evidence>
<gene>
    <name evidence="1" type="ORF">EQG53_02765</name>
    <name evidence="2" type="ORF">I6H83_02180</name>
</gene>
<protein>
    <submittedName>
        <fullName evidence="1">Uncharacterized protein</fullName>
    </submittedName>
</protein>
<evidence type="ECO:0000313" key="1">
    <source>
        <dbReference type="EMBL" id="QAT13365.1"/>
    </source>
</evidence>
<organism evidence="1 3">
    <name type="scientific">Brevundimonas diminuta</name>
    <name type="common">Pseudomonas diminuta</name>
    <dbReference type="NCBI Taxonomy" id="293"/>
    <lineage>
        <taxon>Bacteria</taxon>
        <taxon>Pseudomonadati</taxon>
        <taxon>Pseudomonadota</taxon>
        <taxon>Alphaproteobacteria</taxon>
        <taxon>Caulobacterales</taxon>
        <taxon>Caulobacteraceae</taxon>
        <taxon>Brevundimonas</taxon>
    </lineage>
</organism>
<dbReference type="Proteomes" id="UP000287388">
    <property type="component" value="Chromosome"/>
</dbReference>